<sequence>MPSSTPSPQHTAHNTTHRARAHHAASPPLPSQSPTSGGGGEPDRERGRPGGRRRKMMMPTGGDSSSPVRALRRLAGSLLAAARLRGSFSASKCKTEARMAAARMKLLRNRREAQVRKMRGDVAALLRDGREDTARIRVEHVIREQNTMAANEIIELFCELIVTRLPIIAKQKECPADLKEGICSLIFAAPRCSELPELTRMRDLFEKKYGKDFVAAAVDLRPNAGVNNLLIEKLSANKPSGQTKLKVLKDIAKEHQIDWDPSEAEQDLLKPAEEMIQGPSSFGEASKMPVKTTLSANFVQPSPSIYSSGYADEYDDNNVRGAKQFKDAASAARAAAESAAQAASAAKAAANLANQNTHSSDEDEDDDDDDDDDEDWKTTLHESTHSSRRQSMMSNSSRTSRKENASAFDEMRLRGSTGRRLSGSNHMEDKDSDLLQDLGTGRTRRRNSRAASKVHSEIKFDDSEAEDGSDAEIQSSLERRPPRKERYPGNGHREEKEAEDNDDFPEPPKANPGSRVHPNMPLDFETLTARFEALRSSGGKLP</sequence>
<name>A0A8R7UKL0_TRIUA</name>
<protein>
    <recommendedName>
        <fullName evidence="5">IST1-like protein</fullName>
    </recommendedName>
</protein>
<dbReference type="RefSeq" id="XP_048531433.1">
    <property type="nucleotide sequence ID" value="XM_048675476.1"/>
</dbReference>
<organism evidence="3 4">
    <name type="scientific">Triticum urartu</name>
    <name type="common">Red wild einkorn</name>
    <name type="synonym">Crithodium urartu</name>
    <dbReference type="NCBI Taxonomy" id="4572"/>
    <lineage>
        <taxon>Eukaryota</taxon>
        <taxon>Viridiplantae</taxon>
        <taxon>Streptophyta</taxon>
        <taxon>Embryophyta</taxon>
        <taxon>Tracheophyta</taxon>
        <taxon>Spermatophyta</taxon>
        <taxon>Magnoliopsida</taxon>
        <taxon>Liliopsida</taxon>
        <taxon>Poales</taxon>
        <taxon>Poaceae</taxon>
        <taxon>BOP clade</taxon>
        <taxon>Pooideae</taxon>
        <taxon>Triticodae</taxon>
        <taxon>Triticeae</taxon>
        <taxon>Triticinae</taxon>
        <taxon>Triticum</taxon>
    </lineage>
</organism>
<feature type="compositionally biased region" description="Acidic residues" evidence="2">
    <location>
        <begin position="361"/>
        <end position="375"/>
    </location>
</feature>
<dbReference type="PANTHER" id="PTHR12161:SF55">
    <property type="entry name" value="REGULATOR OF VPS4 ACTIVITY IN THE MVB PATHWAY PROTEIN"/>
    <property type="match status" value="1"/>
</dbReference>
<feature type="compositionally biased region" description="Low complexity" evidence="2">
    <location>
        <begin position="347"/>
        <end position="356"/>
    </location>
</feature>
<dbReference type="AlphaFoldDB" id="A0A8R7UKL0"/>
<keyword evidence="4" id="KW-1185">Reference proteome</keyword>
<evidence type="ECO:0008006" key="5">
    <source>
        <dbReference type="Google" id="ProtNLM"/>
    </source>
</evidence>
<comment type="similarity">
    <text evidence="1">Belongs to the IST1 family.</text>
</comment>
<proteinExistence type="inferred from homology"/>
<dbReference type="GO" id="GO:0015031">
    <property type="term" value="P:protein transport"/>
    <property type="evidence" value="ECO:0007669"/>
    <property type="project" value="InterPro"/>
</dbReference>
<gene>
    <name evidence="3" type="primary">LOC125510321</name>
</gene>
<dbReference type="FunFam" id="1.20.1260.60:FF:000003">
    <property type="entry name" value="IST1-like protein isoform A"/>
    <property type="match status" value="1"/>
</dbReference>
<feature type="region of interest" description="Disordered" evidence="2">
    <location>
        <begin position="1"/>
        <end position="69"/>
    </location>
</feature>
<feature type="compositionally biased region" description="Basic and acidic residues" evidence="2">
    <location>
        <begin position="477"/>
        <end position="496"/>
    </location>
</feature>
<accession>A0A8R7UKL0</accession>
<dbReference type="OrthoDB" id="29853at2759"/>
<feature type="compositionally biased region" description="Low complexity" evidence="2">
    <location>
        <begin position="414"/>
        <end position="424"/>
    </location>
</feature>
<dbReference type="InterPro" id="IPR042277">
    <property type="entry name" value="IST1-like"/>
</dbReference>
<dbReference type="InterPro" id="IPR005061">
    <property type="entry name" value="Ist1"/>
</dbReference>
<dbReference type="EnsemblPlants" id="TuG1812G0500003739.01.T01">
    <property type="protein sequence ID" value="TuG1812G0500003739.01.T01"/>
    <property type="gene ID" value="TuG1812G0500003739.01"/>
</dbReference>
<feature type="compositionally biased region" description="Basic and acidic residues" evidence="2">
    <location>
        <begin position="376"/>
        <end position="385"/>
    </location>
</feature>
<evidence type="ECO:0000256" key="1">
    <source>
        <dbReference type="ARBA" id="ARBA00005536"/>
    </source>
</evidence>
<reference evidence="3" key="2">
    <citation type="submission" date="2018-03" db="EMBL/GenBank/DDBJ databases">
        <title>The Triticum urartu genome reveals the dynamic nature of wheat genome evolution.</title>
        <authorList>
            <person name="Ling H."/>
            <person name="Ma B."/>
            <person name="Shi X."/>
            <person name="Liu H."/>
            <person name="Dong L."/>
            <person name="Sun H."/>
            <person name="Cao Y."/>
            <person name="Gao Q."/>
            <person name="Zheng S."/>
            <person name="Li Y."/>
            <person name="Yu Y."/>
            <person name="Du H."/>
            <person name="Qi M."/>
            <person name="Li Y."/>
            <person name="Yu H."/>
            <person name="Cui Y."/>
            <person name="Wang N."/>
            <person name="Chen C."/>
            <person name="Wu H."/>
            <person name="Zhao Y."/>
            <person name="Zhang J."/>
            <person name="Li Y."/>
            <person name="Zhou W."/>
            <person name="Zhang B."/>
            <person name="Hu W."/>
            <person name="Eijk M."/>
            <person name="Tang J."/>
            <person name="Witsenboer H."/>
            <person name="Zhao S."/>
            <person name="Li Z."/>
            <person name="Zhang A."/>
            <person name="Wang D."/>
            <person name="Liang C."/>
        </authorList>
    </citation>
    <scope>NUCLEOTIDE SEQUENCE [LARGE SCALE GENOMIC DNA]</scope>
    <source>
        <strain evidence="3">cv. G1812</strain>
    </source>
</reference>
<evidence type="ECO:0000313" key="3">
    <source>
        <dbReference type="EnsemblPlants" id="TuG1812G0500003739.01.T01"/>
    </source>
</evidence>
<evidence type="ECO:0000256" key="2">
    <source>
        <dbReference type="SAM" id="MobiDB-lite"/>
    </source>
</evidence>
<dbReference type="Pfam" id="PF03398">
    <property type="entry name" value="Ist1"/>
    <property type="match status" value="1"/>
</dbReference>
<dbReference type="GeneID" id="125510321"/>
<feature type="compositionally biased region" description="Low complexity" evidence="2">
    <location>
        <begin position="389"/>
        <end position="398"/>
    </location>
</feature>
<dbReference type="Gramene" id="TuG1812G0500003739.01.T01">
    <property type="protein sequence ID" value="TuG1812G0500003739.01.T01"/>
    <property type="gene ID" value="TuG1812G0500003739.01"/>
</dbReference>
<feature type="compositionally biased region" description="Basic and acidic residues" evidence="2">
    <location>
        <begin position="400"/>
        <end position="413"/>
    </location>
</feature>
<feature type="region of interest" description="Disordered" evidence="2">
    <location>
        <begin position="347"/>
        <end position="524"/>
    </location>
</feature>
<evidence type="ECO:0000313" key="4">
    <source>
        <dbReference type="Proteomes" id="UP000015106"/>
    </source>
</evidence>
<reference evidence="4" key="1">
    <citation type="journal article" date="2013" name="Nature">
        <title>Draft genome of the wheat A-genome progenitor Triticum urartu.</title>
        <authorList>
            <person name="Ling H.Q."/>
            <person name="Zhao S."/>
            <person name="Liu D."/>
            <person name="Wang J."/>
            <person name="Sun H."/>
            <person name="Zhang C."/>
            <person name="Fan H."/>
            <person name="Li D."/>
            <person name="Dong L."/>
            <person name="Tao Y."/>
            <person name="Gao C."/>
            <person name="Wu H."/>
            <person name="Li Y."/>
            <person name="Cui Y."/>
            <person name="Guo X."/>
            <person name="Zheng S."/>
            <person name="Wang B."/>
            <person name="Yu K."/>
            <person name="Liang Q."/>
            <person name="Yang W."/>
            <person name="Lou X."/>
            <person name="Chen J."/>
            <person name="Feng M."/>
            <person name="Jian J."/>
            <person name="Zhang X."/>
            <person name="Luo G."/>
            <person name="Jiang Y."/>
            <person name="Liu J."/>
            <person name="Wang Z."/>
            <person name="Sha Y."/>
            <person name="Zhang B."/>
            <person name="Wu H."/>
            <person name="Tang D."/>
            <person name="Shen Q."/>
            <person name="Xue P."/>
            <person name="Zou S."/>
            <person name="Wang X."/>
            <person name="Liu X."/>
            <person name="Wang F."/>
            <person name="Yang Y."/>
            <person name="An X."/>
            <person name="Dong Z."/>
            <person name="Zhang K."/>
            <person name="Zhang X."/>
            <person name="Luo M.C."/>
            <person name="Dvorak J."/>
            <person name="Tong Y."/>
            <person name="Wang J."/>
            <person name="Yang H."/>
            <person name="Li Z."/>
            <person name="Wang D."/>
            <person name="Zhang A."/>
            <person name="Wang J."/>
        </authorList>
    </citation>
    <scope>NUCLEOTIDE SEQUENCE</scope>
    <source>
        <strain evidence="4">cv. G1812</strain>
    </source>
</reference>
<dbReference type="Gene3D" id="1.20.1260.60">
    <property type="entry name" value="Vacuolar protein sorting-associated protein Ist1"/>
    <property type="match status" value="1"/>
</dbReference>
<dbReference type="KEGG" id="tua:125510321"/>
<dbReference type="Proteomes" id="UP000015106">
    <property type="component" value="Chromosome 5"/>
</dbReference>
<reference evidence="3" key="3">
    <citation type="submission" date="2022-06" db="UniProtKB">
        <authorList>
            <consortium name="EnsemblPlants"/>
        </authorList>
    </citation>
    <scope>IDENTIFICATION</scope>
</reference>
<dbReference type="PANTHER" id="PTHR12161">
    <property type="entry name" value="IST1 FAMILY MEMBER"/>
    <property type="match status" value="1"/>
</dbReference>